<dbReference type="RefSeq" id="WP_260795652.1">
    <property type="nucleotide sequence ID" value="NZ_CP093313.1"/>
</dbReference>
<gene>
    <name evidence="1" type="ORF">MOP44_08700</name>
</gene>
<keyword evidence="2" id="KW-1185">Reference proteome</keyword>
<proteinExistence type="predicted"/>
<name>A0A9J7BTU3_9BACT</name>
<dbReference type="EMBL" id="CP093313">
    <property type="protein sequence ID" value="UWZ86009.1"/>
    <property type="molecule type" value="Genomic_DNA"/>
</dbReference>
<dbReference type="KEGG" id="orp:MOP44_08700"/>
<protein>
    <submittedName>
        <fullName evidence="1">Uncharacterized protein</fullName>
    </submittedName>
</protein>
<dbReference type="Proteomes" id="UP001059380">
    <property type="component" value="Chromosome"/>
</dbReference>
<sequence length="122" mass="13391">MKRHGHSVARDQWTAACSALAVAVLLWTFGARLHAVNPHPGAHARSTITKLWDKHQDAMRAVAAIVPVPSRRQPNTPTRIAVQPTELRLATASFRPAEERRPVTLSPHLAQIRLRAPPVALA</sequence>
<dbReference type="AlphaFoldDB" id="A0A9J7BTU3"/>
<organism evidence="1 2">
    <name type="scientific">Occallatibacter riparius</name>
    <dbReference type="NCBI Taxonomy" id="1002689"/>
    <lineage>
        <taxon>Bacteria</taxon>
        <taxon>Pseudomonadati</taxon>
        <taxon>Acidobacteriota</taxon>
        <taxon>Terriglobia</taxon>
        <taxon>Terriglobales</taxon>
        <taxon>Acidobacteriaceae</taxon>
        <taxon>Occallatibacter</taxon>
    </lineage>
</organism>
<evidence type="ECO:0000313" key="1">
    <source>
        <dbReference type="EMBL" id="UWZ86009.1"/>
    </source>
</evidence>
<accession>A0A9J7BTU3</accession>
<reference evidence="1" key="1">
    <citation type="submission" date="2021-04" db="EMBL/GenBank/DDBJ databases">
        <title>Phylogenetic analysis of Acidobacteriaceae.</title>
        <authorList>
            <person name="Qiu L."/>
            <person name="Zhang Q."/>
        </authorList>
    </citation>
    <scope>NUCLEOTIDE SEQUENCE</scope>
    <source>
        <strain evidence="1">DSM 25168</strain>
    </source>
</reference>
<evidence type="ECO:0000313" key="2">
    <source>
        <dbReference type="Proteomes" id="UP001059380"/>
    </source>
</evidence>